<evidence type="ECO:0000313" key="13">
    <source>
        <dbReference type="EMBL" id="OCW55596.1"/>
    </source>
</evidence>
<dbReference type="GO" id="GO:0008661">
    <property type="term" value="F:1-deoxy-D-xylulose-5-phosphate synthase activity"/>
    <property type="evidence" value="ECO:0007669"/>
    <property type="project" value="UniProtKB-UniRule"/>
</dbReference>
<evidence type="ECO:0000256" key="10">
    <source>
        <dbReference type="ARBA" id="ARBA00055605"/>
    </source>
</evidence>
<dbReference type="Pfam" id="PF02779">
    <property type="entry name" value="Transket_pyr"/>
    <property type="match status" value="1"/>
</dbReference>
<feature type="binding site" evidence="11">
    <location>
        <position position="186"/>
    </location>
    <ligand>
        <name>Mg(2+)</name>
        <dbReference type="ChEBI" id="CHEBI:18420"/>
    </ligand>
</feature>
<evidence type="ECO:0000256" key="1">
    <source>
        <dbReference type="ARBA" id="ARBA00004980"/>
    </source>
</evidence>
<organism evidence="13 14">
    <name type="scientific">Hoeflea olei</name>
    <dbReference type="NCBI Taxonomy" id="1480615"/>
    <lineage>
        <taxon>Bacteria</taxon>
        <taxon>Pseudomonadati</taxon>
        <taxon>Pseudomonadota</taxon>
        <taxon>Alphaproteobacteria</taxon>
        <taxon>Hyphomicrobiales</taxon>
        <taxon>Rhizobiaceae</taxon>
        <taxon>Hoeflea</taxon>
    </lineage>
</organism>
<dbReference type="OrthoDB" id="9803371at2"/>
<comment type="caution">
    <text evidence="13">The sequence shown here is derived from an EMBL/GenBank/DDBJ whole genome shotgun (WGS) entry which is preliminary data.</text>
</comment>
<dbReference type="PANTHER" id="PTHR43322">
    <property type="entry name" value="1-D-DEOXYXYLULOSE 5-PHOSPHATE SYNTHASE-RELATED"/>
    <property type="match status" value="1"/>
</dbReference>
<comment type="pathway">
    <text evidence="1 11">Metabolic intermediate biosynthesis; 1-deoxy-D-xylulose 5-phosphate biosynthesis; 1-deoxy-D-xylulose 5-phosphate from D-glyceraldehyde 3-phosphate and pyruvate: step 1/1.</text>
</comment>
<keyword evidence="6 11" id="KW-0460">Magnesium</keyword>
<dbReference type="InterPro" id="IPR009014">
    <property type="entry name" value="Transketo_C/PFOR_II"/>
</dbReference>
<dbReference type="FunFam" id="3.40.50.970:FF:000005">
    <property type="entry name" value="1-deoxy-D-xylulose-5-phosphate synthase"/>
    <property type="match status" value="1"/>
</dbReference>
<dbReference type="HAMAP" id="MF_00315">
    <property type="entry name" value="DXP_synth"/>
    <property type="match status" value="1"/>
</dbReference>
<feature type="binding site" evidence="11">
    <location>
        <position position="295"/>
    </location>
    <ligand>
        <name>thiamine diphosphate</name>
        <dbReference type="ChEBI" id="CHEBI:58937"/>
    </ligand>
</feature>
<evidence type="ECO:0000256" key="4">
    <source>
        <dbReference type="ARBA" id="ARBA00022679"/>
    </source>
</evidence>
<evidence type="ECO:0000256" key="8">
    <source>
        <dbReference type="ARBA" id="ARBA00023052"/>
    </source>
</evidence>
<dbReference type="GO" id="GO:0009228">
    <property type="term" value="P:thiamine biosynthetic process"/>
    <property type="evidence" value="ECO:0007669"/>
    <property type="project" value="UniProtKB-UniRule"/>
</dbReference>
<feature type="binding site" evidence="11">
    <location>
        <position position="377"/>
    </location>
    <ligand>
        <name>thiamine diphosphate</name>
        <dbReference type="ChEBI" id="CHEBI:58937"/>
    </ligand>
</feature>
<comment type="similarity">
    <text evidence="2 11">Belongs to the transketolase family. DXPS subfamily.</text>
</comment>
<name>A0A1C1YQB8_9HYPH</name>
<evidence type="ECO:0000256" key="2">
    <source>
        <dbReference type="ARBA" id="ARBA00011081"/>
    </source>
</evidence>
<comment type="cofactor">
    <cofactor evidence="11">
        <name>Mg(2+)</name>
        <dbReference type="ChEBI" id="CHEBI:18420"/>
    </cofactor>
    <text evidence="11">Binds 1 Mg(2+) ion per subunit.</text>
</comment>
<proteinExistence type="inferred from homology"/>
<keyword evidence="5 11" id="KW-0479">Metal-binding</keyword>
<feature type="binding site" evidence="11">
    <location>
        <begin position="158"/>
        <end position="159"/>
    </location>
    <ligand>
        <name>thiamine diphosphate</name>
        <dbReference type="ChEBI" id="CHEBI:58937"/>
    </ligand>
</feature>
<dbReference type="InterPro" id="IPR005475">
    <property type="entry name" value="Transketolase-like_Pyr-bd"/>
</dbReference>
<dbReference type="Pfam" id="PF13292">
    <property type="entry name" value="DXP_synthase_N"/>
    <property type="match status" value="1"/>
</dbReference>
<evidence type="ECO:0000256" key="9">
    <source>
        <dbReference type="ARBA" id="ARBA00023229"/>
    </source>
</evidence>
<dbReference type="SMART" id="SM00861">
    <property type="entry name" value="Transket_pyr"/>
    <property type="match status" value="1"/>
</dbReference>
<dbReference type="InterPro" id="IPR029061">
    <property type="entry name" value="THDP-binding"/>
</dbReference>
<reference evidence="13 14" key="1">
    <citation type="submission" date="2015-12" db="EMBL/GenBank/DDBJ databases">
        <authorList>
            <person name="Shamseldin A."/>
            <person name="Moawad H."/>
            <person name="Abd El-Rahim W.M."/>
            <person name="Sadowsky M.J."/>
        </authorList>
    </citation>
    <scope>NUCLEOTIDE SEQUENCE [LARGE SCALE GENOMIC DNA]</scope>
    <source>
        <strain evidence="13 14">JC234</strain>
    </source>
</reference>
<feature type="binding site" evidence="11">
    <location>
        <position position="186"/>
    </location>
    <ligand>
        <name>thiamine diphosphate</name>
        <dbReference type="ChEBI" id="CHEBI:58937"/>
    </ligand>
</feature>
<evidence type="ECO:0000256" key="7">
    <source>
        <dbReference type="ARBA" id="ARBA00022977"/>
    </source>
</evidence>
<dbReference type="SUPFAM" id="SSF52518">
    <property type="entry name" value="Thiamin diphosphate-binding fold (THDP-binding)"/>
    <property type="match status" value="2"/>
</dbReference>
<feature type="binding site" evidence="11">
    <location>
        <begin position="126"/>
        <end position="128"/>
    </location>
    <ligand>
        <name>thiamine diphosphate</name>
        <dbReference type="ChEBI" id="CHEBI:58937"/>
    </ligand>
</feature>
<comment type="cofactor">
    <cofactor evidence="11">
        <name>thiamine diphosphate</name>
        <dbReference type="ChEBI" id="CHEBI:58937"/>
    </cofactor>
    <text evidence="11">Binds 1 thiamine pyrophosphate per subunit.</text>
</comment>
<dbReference type="InterPro" id="IPR005477">
    <property type="entry name" value="Dxylulose-5-P_synthase"/>
</dbReference>
<keyword evidence="14" id="KW-1185">Reference proteome</keyword>
<dbReference type="GO" id="GO:0030976">
    <property type="term" value="F:thiamine pyrophosphate binding"/>
    <property type="evidence" value="ECO:0007669"/>
    <property type="project" value="UniProtKB-UniRule"/>
</dbReference>
<dbReference type="SUPFAM" id="SSF52922">
    <property type="entry name" value="TK C-terminal domain-like"/>
    <property type="match status" value="1"/>
</dbReference>
<dbReference type="EC" id="2.2.1.7" evidence="11"/>
<comment type="subunit">
    <text evidence="3 11">Homodimer.</text>
</comment>
<dbReference type="AlphaFoldDB" id="A0A1C1YQB8"/>
<dbReference type="NCBIfam" id="NF003933">
    <property type="entry name" value="PRK05444.2-2"/>
    <property type="match status" value="1"/>
</dbReference>
<dbReference type="InterPro" id="IPR049557">
    <property type="entry name" value="Transketolase_CS"/>
</dbReference>
<dbReference type="GO" id="GO:0000287">
    <property type="term" value="F:magnesium ion binding"/>
    <property type="evidence" value="ECO:0007669"/>
    <property type="project" value="UniProtKB-UniRule"/>
</dbReference>
<dbReference type="NCBIfam" id="TIGR00204">
    <property type="entry name" value="dxs"/>
    <property type="match status" value="1"/>
</dbReference>
<dbReference type="UniPathway" id="UPA00064">
    <property type="reaction ID" value="UER00091"/>
</dbReference>
<evidence type="ECO:0000256" key="11">
    <source>
        <dbReference type="HAMAP-Rule" id="MF_00315"/>
    </source>
</evidence>
<feature type="domain" description="Transketolase-like pyrimidine-binding" evidence="12">
    <location>
        <begin position="326"/>
        <end position="491"/>
    </location>
</feature>
<accession>A0A1C1YQB8</accession>
<dbReference type="GO" id="GO:0019288">
    <property type="term" value="P:isopentenyl diphosphate biosynthetic process, methylerythritol 4-phosphate pathway"/>
    <property type="evidence" value="ECO:0007669"/>
    <property type="project" value="UniProtKB-ARBA"/>
</dbReference>
<dbReference type="Gene3D" id="3.40.50.920">
    <property type="match status" value="1"/>
</dbReference>
<dbReference type="STRING" id="1480615.AWJ14_06310"/>
<dbReference type="GO" id="GO:0016114">
    <property type="term" value="P:terpenoid biosynthetic process"/>
    <property type="evidence" value="ECO:0007669"/>
    <property type="project" value="UniProtKB-UniRule"/>
</dbReference>
<dbReference type="PROSITE" id="PS00801">
    <property type="entry name" value="TRANSKETOLASE_1"/>
    <property type="match status" value="1"/>
</dbReference>
<evidence type="ECO:0000259" key="12">
    <source>
        <dbReference type="SMART" id="SM00861"/>
    </source>
</evidence>
<comment type="catalytic activity">
    <reaction evidence="11">
        <text>D-glyceraldehyde 3-phosphate + pyruvate + H(+) = 1-deoxy-D-xylulose 5-phosphate + CO2</text>
        <dbReference type="Rhea" id="RHEA:12605"/>
        <dbReference type="ChEBI" id="CHEBI:15361"/>
        <dbReference type="ChEBI" id="CHEBI:15378"/>
        <dbReference type="ChEBI" id="CHEBI:16526"/>
        <dbReference type="ChEBI" id="CHEBI:57792"/>
        <dbReference type="ChEBI" id="CHEBI:59776"/>
        <dbReference type="EC" id="2.2.1.7"/>
    </reaction>
</comment>
<protein>
    <recommendedName>
        <fullName evidence="11">1-deoxy-D-xylulose-5-phosphate synthase</fullName>
        <ecNumber evidence="11">2.2.1.7</ecNumber>
    </recommendedName>
    <alternativeName>
        <fullName evidence="11">1-deoxyxylulose-5-phosphate synthase</fullName>
        <shortName evidence="11">DXP synthase</shortName>
        <shortName evidence="11">DXPS</shortName>
    </alternativeName>
</protein>
<comment type="function">
    <text evidence="10 11">Catalyzes the acyloin condensation reaction between C atoms 2 and 3 of pyruvate and glyceraldehyde 3-phosphate to yield 1-deoxy-D-xylulose-5-phosphate (DXP).</text>
</comment>
<dbReference type="FunFam" id="3.40.50.920:FF:000002">
    <property type="entry name" value="1-deoxy-D-xylulose-5-phosphate synthase"/>
    <property type="match status" value="1"/>
</dbReference>
<dbReference type="InterPro" id="IPR033248">
    <property type="entry name" value="Transketolase_C"/>
</dbReference>
<dbReference type="CDD" id="cd07033">
    <property type="entry name" value="TPP_PYR_DXS_TK_like"/>
    <property type="match status" value="1"/>
</dbReference>
<dbReference type="Gene3D" id="3.40.50.970">
    <property type="match status" value="2"/>
</dbReference>
<keyword evidence="9 11" id="KW-0414">Isoprene biosynthesis</keyword>
<feature type="binding site" evidence="11">
    <location>
        <position position="157"/>
    </location>
    <ligand>
        <name>Mg(2+)</name>
        <dbReference type="ChEBI" id="CHEBI:18420"/>
    </ligand>
</feature>
<gene>
    <name evidence="11" type="primary">dxs</name>
    <name evidence="13" type="ORF">AWJ14_06310</name>
</gene>
<keyword evidence="8 11" id="KW-0786">Thiamine pyrophosphate</keyword>
<feature type="binding site" evidence="11">
    <location>
        <position position="85"/>
    </location>
    <ligand>
        <name>thiamine diphosphate</name>
        <dbReference type="ChEBI" id="CHEBI:58937"/>
    </ligand>
</feature>
<keyword evidence="7 11" id="KW-0784">Thiamine biosynthesis</keyword>
<dbReference type="CDD" id="cd02007">
    <property type="entry name" value="TPP_DXS"/>
    <property type="match status" value="1"/>
</dbReference>
<evidence type="ECO:0000256" key="5">
    <source>
        <dbReference type="ARBA" id="ARBA00022723"/>
    </source>
</evidence>
<evidence type="ECO:0000256" key="6">
    <source>
        <dbReference type="ARBA" id="ARBA00022842"/>
    </source>
</evidence>
<keyword evidence="4 11" id="KW-0808">Transferase</keyword>
<dbReference type="Proteomes" id="UP000094795">
    <property type="component" value="Unassembled WGS sequence"/>
</dbReference>
<dbReference type="PANTHER" id="PTHR43322:SF5">
    <property type="entry name" value="1-DEOXY-D-XYLULOSE-5-PHOSPHATE SYNTHASE, CHLOROPLASTIC"/>
    <property type="match status" value="1"/>
</dbReference>
<dbReference type="Pfam" id="PF02780">
    <property type="entry name" value="Transketolase_C"/>
    <property type="match status" value="1"/>
</dbReference>
<sequence>MIVRHDVTKPPETPLLDTVRFPSDLKAIDDKLLPQLAQEVRAEMIDAVSRTGGHLGAGLGVVELTIAIHKVFDTPHDRLIFDVGHQCYPHKILTGRRDRIRTLRQEGGLSGFTKRAESEYDDFGAGHSSTSISAGLGMAVASQLQGVKRNVISVIGDGAMSAGMAYEALNNAGALDARLIVILNDNDMSIAPPTGAMSAYLARMASGRTYMGIREAGKKLTAYLGESADRAISRAVGHARGYVTGGTMFEELGFYHIGPIDGHNLEHLLPVLRNVRDNGDGPVLIHVVTQKGKGYAPAEAASDKYHGVSKFDVVTGTQAKAKPNAPSYTAVFGEALVQEGTLDDKIVAITAAMPGGTGVDKFATAFPDLTFDVGIAEQHAVTFAAGMATEGLRPFCTIYSTFLQRGYDQVVHDVAIQKLPVRFPIDRAGFVGADGATHAGTFDTAYLACLPGFVVMAAADEAELKHMVRTAAAYDEGPISFRYPRGEGVGVEMPARGEILEIGKGRIVREGAKVALLSFGTRLAECLLAAEDLDAAGLSTTVADARFAKPLDHDLIRQLARHHEVLITIEEGSVGGFGSHVFQFLSSEGLLDGGLRARSMVMPDIFMDHASPEAMYARAGLDRRGIVDTVFRTLTGQARDTAQVSLLKP</sequence>
<dbReference type="EMBL" id="LQZT01000050">
    <property type="protein sequence ID" value="OCW55596.1"/>
    <property type="molecule type" value="Genomic_DNA"/>
</dbReference>
<evidence type="ECO:0000256" key="3">
    <source>
        <dbReference type="ARBA" id="ARBA00011738"/>
    </source>
</evidence>
<evidence type="ECO:0000313" key="14">
    <source>
        <dbReference type="Proteomes" id="UP000094795"/>
    </source>
</evidence>